<comment type="function">
    <text evidence="7">Component of the Mediator complex, a coactivator involved in the regulated transcription of nearly all RNA polymerase II-dependent genes. Mediator functions as a bridge to convey information from gene-specific regulatory proteins to the basal RNA polymerase II transcription machinery. Mediator is recruited to promoters by direct interactions with regulatory proteins and serves as a scaffold for the assembly of a functional preinitiation complex with RNA polymerase II and the general transcription factors.</text>
</comment>
<comment type="caution">
    <text evidence="9">The sequence shown here is derived from an EMBL/GenBank/DDBJ whole genome shotgun (WGS) entry which is preliminary data.</text>
</comment>
<evidence type="ECO:0000256" key="4">
    <source>
        <dbReference type="ARBA" id="ARBA00023159"/>
    </source>
</evidence>
<evidence type="ECO:0000256" key="3">
    <source>
        <dbReference type="ARBA" id="ARBA00023015"/>
    </source>
</evidence>
<dbReference type="Pfam" id="PF10744">
    <property type="entry name" value="Med1"/>
    <property type="match status" value="1"/>
</dbReference>
<keyword evidence="5 7" id="KW-0804">Transcription</keyword>
<comment type="subcellular location">
    <subcellularLocation>
        <location evidence="1 7">Nucleus</location>
    </subcellularLocation>
</comment>
<keyword evidence="10" id="KW-1185">Reference proteome</keyword>
<sequence length="674" mass="72232">MALALDALEALVAASLGSTRQDNPLLYPAGTTACNLLLLRLPENNTHLHDAPSVLGSTALPQKLLTPLTANPLALKHVLNTTLDTITAKLQMALDVLQESSTLPLSPSSSTASISIHPSTSIPSALERQSFALEALLPIQHSINACIRSAAGHCTAGNSRLILERSIELATQELGIQFYATEPLNCDSPATVTLCGSIFVVDIEFGSDASVSKVHLTSATNVNLTNSQAESLIMGQLRLRHLAAFKKTLALLSFLDTASIQSKVDLFQCMSWIEKDLTDLFSMEMNLSSQSLKTVLVSGHGVPRFHHEQWGPSILYWCHPNNEQALQDPIAASNDPKISSDIYKAFVSMDHSNETRFLSPSCTQYMVPSDTIDFNSLSSSQSETLLGTKVRFLDPVMEGSVSAPVSFVLELAPHVLVTLATARLLNAMQKTTPAGIDIDMEPSLLTADSGDLFSSYDDLLFEGLFTPGESAQSVHVIKPAAPPPHPSETTAMDLSIPDRRPLVFTFPTTTTTTATTAMTLPLSATLALRISRVPFTSPVQLHSILTLLRREIVFQTIAQSVFNRDGQVTSRPNGLCCTVDRVHWSPPSALGVAFMHSFAPYMFQLRVEIDPVTACAAVSCYTGAAGQLGGAVVWSLLDLGAASLGGIQSVMADTLDLPGAVDAFILVLDQLSSK</sequence>
<feature type="domain" description="Mediator complex subunit Med1" evidence="8">
    <location>
        <begin position="159"/>
        <end position="563"/>
    </location>
</feature>
<evidence type="ECO:0000256" key="6">
    <source>
        <dbReference type="ARBA" id="ARBA00023242"/>
    </source>
</evidence>
<evidence type="ECO:0000256" key="7">
    <source>
        <dbReference type="RuleBase" id="RU364059"/>
    </source>
</evidence>
<evidence type="ECO:0000313" key="9">
    <source>
        <dbReference type="EMBL" id="KAH6594542.1"/>
    </source>
</evidence>
<name>A0ABQ8FA30_9FUNG</name>
<dbReference type="InterPro" id="IPR019680">
    <property type="entry name" value="Mediator_Med1"/>
</dbReference>
<comment type="similarity">
    <text evidence="2 7">Belongs to the Mediator complex subunit 1 family.</text>
</comment>
<evidence type="ECO:0000256" key="2">
    <source>
        <dbReference type="ARBA" id="ARBA00006210"/>
    </source>
</evidence>
<reference evidence="9 10" key="1">
    <citation type="submission" date="2021-02" db="EMBL/GenBank/DDBJ databases">
        <title>Variation within the Batrachochytrium salamandrivorans European outbreak.</title>
        <authorList>
            <person name="Kelly M."/>
            <person name="Pasmans F."/>
            <person name="Shea T.P."/>
            <person name="Munoz J.F."/>
            <person name="Carranza S."/>
            <person name="Cuomo C.A."/>
            <person name="Martel A."/>
        </authorList>
    </citation>
    <scope>NUCLEOTIDE SEQUENCE [LARGE SCALE GENOMIC DNA]</scope>
    <source>
        <strain evidence="9 10">AMFP18/2</strain>
    </source>
</reference>
<evidence type="ECO:0000256" key="5">
    <source>
        <dbReference type="ARBA" id="ARBA00023163"/>
    </source>
</evidence>
<dbReference type="EMBL" id="JAFCIX010000332">
    <property type="protein sequence ID" value="KAH6594542.1"/>
    <property type="molecule type" value="Genomic_DNA"/>
</dbReference>
<gene>
    <name evidence="9" type="ORF">BASA50_006492</name>
</gene>
<keyword evidence="4 7" id="KW-0010">Activator</keyword>
<evidence type="ECO:0000259" key="8">
    <source>
        <dbReference type="Pfam" id="PF10744"/>
    </source>
</evidence>
<accession>A0ABQ8FA30</accession>
<keyword evidence="6 7" id="KW-0539">Nucleus</keyword>
<dbReference type="Proteomes" id="UP001648503">
    <property type="component" value="Unassembled WGS sequence"/>
</dbReference>
<organism evidence="9 10">
    <name type="scientific">Batrachochytrium salamandrivorans</name>
    <dbReference type="NCBI Taxonomy" id="1357716"/>
    <lineage>
        <taxon>Eukaryota</taxon>
        <taxon>Fungi</taxon>
        <taxon>Fungi incertae sedis</taxon>
        <taxon>Chytridiomycota</taxon>
        <taxon>Chytridiomycota incertae sedis</taxon>
        <taxon>Chytridiomycetes</taxon>
        <taxon>Rhizophydiales</taxon>
        <taxon>Rhizophydiales incertae sedis</taxon>
        <taxon>Batrachochytrium</taxon>
    </lineage>
</organism>
<keyword evidence="3 7" id="KW-0805">Transcription regulation</keyword>
<protein>
    <recommendedName>
        <fullName evidence="7">Mediator of RNA polymerase II transcription subunit 1</fullName>
    </recommendedName>
    <alternativeName>
        <fullName evidence="7">Mediator complex subunit 1</fullName>
    </alternativeName>
</protein>
<evidence type="ECO:0000313" key="10">
    <source>
        <dbReference type="Proteomes" id="UP001648503"/>
    </source>
</evidence>
<proteinExistence type="inferred from homology"/>
<evidence type="ECO:0000256" key="1">
    <source>
        <dbReference type="ARBA" id="ARBA00004123"/>
    </source>
</evidence>